<accession>A0A830EWQ8</accession>
<dbReference type="InterPro" id="IPR056442">
    <property type="entry name" value="GINT1_N"/>
</dbReference>
<feature type="region of interest" description="Disordered" evidence="1">
    <location>
        <begin position="36"/>
        <end position="73"/>
    </location>
</feature>
<protein>
    <recommendedName>
        <fullName evidence="2">Glucosamine inositolphosphorylceramide transferase 1 N-terminal domain-containing protein</fullName>
    </recommendedName>
</protein>
<keyword evidence="4" id="KW-1185">Reference proteome</keyword>
<gene>
    <name evidence="3" type="ORF">GCM10009037_22350</name>
</gene>
<dbReference type="EMBL" id="BMPF01000003">
    <property type="protein sequence ID" value="GGL38273.1"/>
    <property type="molecule type" value="Genomic_DNA"/>
</dbReference>
<name>A0A830EWQ8_9EURY</name>
<organism evidence="3 4">
    <name type="scientific">Halarchaeum grantii</name>
    <dbReference type="NCBI Taxonomy" id="1193105"/>
    <lineage>
        <taxon>Archaea</taxon>
        <taxon>Methanobacteriati</taxon>
        <taxon>Methanobacteriota</taxon>
        <taxon>Stenosarchaea group</taxon>
        <taxon>Halobacteria</taxon>
        <taxon>Halobacteriales</taxon>
        <taxon>Halobacteriaceae</taxon>
    </lineage>
</organism>
<feature type="domain" description="Glucosamine inositolphosphorylceramide transferase 1 N-terminal" evidence="2">
    <location>
        <begin position="76"/>
        <end position="336"/>
    </location>
</feature>
<dbReference type="SUPFAM" id="SSF75005">
    <property type="entry name" value="Arabinanase/levansucrase/invertase"/>
    <property type="match status" value="1"/>
</dbReference>
<dbReference type="InterPro" id="IPR023296">
    <property type="entry name" value="Glyco_hydro_beta-prop_sf"/>
</dbReference>
<sequence length="359" mass="39265">MGASDAVRALRSRLGASPTLGNLAWRVGELLHHTRTERRPGRVDAGSLDGLHGGPDVPTYPTAAPESDPLSPAPAPGVVQPVLTVEDVTDVTGAHCVADPFLFCGDGEWHCFFEVYAHDREPTAVIAHATSEDGADWSYDRVVLATDDHLSYPYVFRWRGEQYMVPDAWSKDPANPAPVTLYRAREFPYGWERVAELIAPPAGLHDATLFRWEGRWWALLGDGRDVHAYHAATLDGAWMAHDANPVVSGRPAGGRPGGRPVVRDDRVLAFYQDGTDHYGGAVCAYEITALTPDTYRDRPASETPVVSASGETLGWRSGFAHQFDPWYDGEGWWCAVDGNPGLGWQATGDHHWAIGMFRA</sequence>
<evidence type="ECO:0000259" key="2">
    <source>
        <dbReference type="Pfam" id="PF24793"/>
    </source>
</evidence>
<dbReference type="Pfam" id="PF24793">
    <property type="entry name" value="GINT1_N"/>
    <property type="match status" value="1"/>
</dbReference>
<dbReference type="AlphaFoldDB" id="A0A830EWQ8"/>
<dbReference type="Gene3D" id="2.115.10.20">
    <property type="entry name" value="Glycosyl hydrolase domain, family 43"/>
    <property type="match status" value="1"/>
</dbReference>
<evidence type="ECO:0000313" key="3">
    <source>
        <dbReference type="EMBL" id="GGL38273.1"/>
    </source>
</evidence>
<evidence type="ECO:0000313" key="4">
    <source>
        <dbReference type="Proteomes" id="UP000628840"/>
    </source>
</evidence>
<reference evidence="3 4" key="1">
    <citation type="journal article" date="2019" name="Int. J. Syst. Evol. Microbiol.">
        <title>The Global Catalogue of Microorganisms (GCM) 10K type strain sequencing project: providing services to taxonomists for standard genome sequencing and annotation.</title>
        <authorList>
            <consortium name="The Broad Institute Genomics Platform"/>
            <consortium name="The Broad Institute Genome Sequencing Center for Infectious Disease"/>
            <person name="Wu L."/>
            <person name="Ma J."/>
        </authorList>
    </citation>
    <scope>NUCLEOTIDE SEQUENCE [LARGE SCALE GENOMIC DNA]</scope>
    <source>
        <strain evidence="3 4">JCM 19585</strain>
    </source>
</reference>
<dbReference type="Proteomes" id="UP000628840">
    <property type="component" value="Unassembled WGS sequence"/>
</dbReference>
<comment type="caution">
    <text evidence="3">The sequence shown here is derived from an EMBL/GenBank/DDBJ whole genome shotgun (WGS) entry which is preliminary data.</text>
</comment>
<proteinExistence type="predicted"/>
<evidence type="ECO:0000256" key="1">
    <source>
        <dbReference type="SAM" id="MobiDB-lite"/>
    </source>
</evidence>